<evidence type="ECO:0000256" key="2">
    <source>
        <dbReference type="SAM" id="Phobius"/>
    </source>
</evidence>
<feature type="transmembrane region" description="Helical" evidence="2">
    <location>
        <begin position="72"/>
        <end position="94"/>
    </location>
</feature>
<keyword evidence="5" id="KW-1185">Reference proteome</keyword>
<dbReference type="RefSeq" id="WP_200238021.1">
    <property type="nucleotide sequence ID" value="NZ_NRRV01000028.1"/>
</dbReference>
<feature type="compositionally biased region" description="Low complexity" evidence="1">
    <location>
        <begin position="195"/>
        <end position="204"/>
    </location>
</feature>
<dbReference type="NCBIfam" id="NF040894">
    <property type="entry name" value="puhB_PGC"/>
    <property type="match status" value="1"/>
</dbReference>
<gene>
    <name evidence="4" type="ORF">CKO31_12605</name>
</gene>
<keyword evidence="4" id="KW-0808">Transferase</keyword>
<dbReference type="InterPro" id="IPR005182">
    <property type="entry name" value="YdbS-like_PH"/>
</dbReference>
<reference evidence="4 5" key="1">
    <citation type="journal article" date="2020" name="Microorganisms">
        <title>Osmotic Adaptation and Compatible Solute Biosynthesis of Phototrophic Bacteria as Revealed from Genome Analyses.</title>
        <authorList>
            <person name="Imhoff J.F."/>
            <person name="Rahn T."/>
            <person name="Kunzel S."/>
            <person name="Keller A."/>
            <person name="Neulinger S.C."/>
        </authorList>
    </citation>
    <scope>NUCLEOTIDE SEQUENCE [LARGE SCALE GENOMIC DNA]</scope>
    <source>
        <strain evidence="4 5">DSM 6210</strain>
    </source>
</reference>
<dbReference type="Proteomes" id="UP000748752">
    <property type="component" value="Unassembled WGS sequence"/>
</dbReference>
<dbReference type="Pfam" id="PF03703">
    <property type="entry name" value="bPH_2"/>
    <property type="match status" value="1"/>
</dbReference>
<keyword evidence="2" id="KW-1133">Transmembrane helix</keyword>
<keyword evidence="2" id="KW-0472">Membrane</keyword>
<dbReference type="InterPro" id="IPR054839">
    <property type="entry name" value="puhB_PGC"/>
</dbReference>
<name>A0ABS1CJ93_9GAMM</name>
<evidence type="ECO:0000256" key="1">
    <source>
        <dbReference type="SAM" id="MobiDB-lite"/>
    </source>
</evidence>
<feature type="transmembrane region" description="Helical" evidence="2">
    <location>
        <begin position="106"/>
        <end position="125"/>
    </location>
</feature>
<feature type="compositionally biased region" description="Polar residues" evidence="1">
    <location>
        <begin position="205"/>
        <end position="216"/>
    </location>
</feature>
<dbReference type="GO" id="GO:0016779">
    <property type="term" value="F:nucleotidyltransferase activity"/>
    <property type="evidence" value="ECO:0007669"/>
    <property type="project" value="UniProtKB-KW"/>
</dbReference>
<protein>
    <submittedName>
        <fullName evidence="4">Phosphopantetheine adenylyltransferase</fullName>
    </submittedName>
</protein>
<feature type="region of interest" description="Disordered" evidence="1">
    <location>
        <begin position="195"/>
        <end position="224"/>
    </location>
</feature>
<evidence type="ECO:0000313" key="5">
    <source>
        <dbReference type="Proteomes" id="UP000748752"/>
    </source>
</evidence>
<organism evidence="4 5">
    <name type="scientific">Thiohalocapsa halophila</name>
    <dbReference type="NCBI Taxonomy" id="69359"/>
    <lineage>
        <taxon>Bacteria</taxon>
        <taxon>Pseudomonadati</taxon>
        <taxon>Pseudomonadota</taxon>
        <taxon>Gammaproteobacteria</taxon>
        <taxon>Chromatiales</taxon>
        <taxon>Chromatiaceae</taxon>
        <taxon>Thiohalocapsa</taxon>
    </lineage>
</organism>
<feature type="transmembrane region" description="Helical" evidence="2">
    <location>
        <begin position="38"/>
        <end position="60"/>
    </location>
</feature>
<accession>A0ABS1CJ93</accession>
<feature type="domain" description="YdbS-like PH" evidence="3">
    <location>
        <begin position="95"/>
        <end position="183"/>
    </location>
</feature>
<comment type="caution">
    <text evidence="4">The sequence shown here is derived from an EMBL/GenBank/DDBJ whole genome shotgun (WGS) entry which is preliminary data.</text>
</comment>
<keyword evidence="2" id="KW-0812">Transmembrane</keyword>
<proteinExistence type="predicted"/>
<dbReference type="EMBL" id="NRRV01000028">
    <property type="protein sequence ID" value="MBK1631569.1"/>
    <property type="molecule type" value="Genomic_DNA"/>
</dbReference>
<evidence type="ECO:0000259" key="3">
    <source>
        <dbReference type="Pfam" id="PF03703"/>
    </source>
</evidence>
<sequence>MSEFDIEPVPGLPENLPEGETLRWQGAPQWGALAVRAFYVRTVAIYFGLLIAFRVVYVFAAGESLKAALLSGLWLLLLCLMAVAILALMAWAFARSTIYSITDRRVVIRFGVALPMAVNIPFKAIQSAGLRRYKDGIGDIPMVLGDGHKVNFLILWPNVRPWRFFDAQPMLRCVPDVDRVAEILADALREAAAEQDGAADAAAESRNNNPGGSPQLGTAPATGR</sequence>
<keyword evidence="4" id="KW-0548">Nucleotidyltransferase</keyword>
<evidence type="ECO:0000313" key="4">
    <source>
        <dbReference type="EMBL" id="MBK1631569.1"/>
    </source>
</evidence>